<proteinExistence type="predicted"/>
<name>A0AA36EKB9_LACSI</name>
<dbReference type="EMBL" id="OX465084">
    <property type="protein sequence ID" value="CAI9298917.1"/>
    <property type="molecule type" value="Genomic_DNA"/>
</dbReference>
<feature type="domain" description="Arabidopsis retrotransposon Orf1 C-terminal" evidence="1">
    <location>
        <begin position="7"/>
        <end position="164"/>
    </location>
</feature>
<accession>A0AA36EKB9</accession>
<keyword evidence="3" id="KW-1185">Reference proteome</keyword>
<protein>
    <recommendedName>
        <fullName evidence="1">Arabidopsis retrotransposon Orf1 C-terminal domain-containing protein</fullName>
    </recommendedName>
</protein>
<evidence type="ECO:0000313" key="3">
    <source>
        <dbReference type="Proteomes" id="UP001177003"/>
    </source>
</evidence>
<dbReference type="Pfam" id="PF03078">
    <property type="entry name" value="ATHILA"/>
    <property type="match status" value="1"/>
</dbReference>
<evidence type="ECO:0000313" key="2">
    <source>
        <dbReference type="EMBL" id="CAI9298917.1"/>
    </source>
</evidence>
<dbReference type="AlphaFoldDB" id="A0AA36EKB9"/>
<dbReference type="Proteomes" id="UP001177003">
    <property type="component" value="Chromosome 8"/>
</dbReference>
<organism evidence="2 3">
    <name type="scientific">Lactuca saligna</name>
    <name type="common">Willowleaf lettuce</name>
    <dbReference type="NCBI Taxonomy" id="75948"/>
    <lineage>
        <taxon>Eukaryota</taxon>
        <taxon>Viridiplantae</taxon>
        <taxon>Streptophyta</taxon>
        <taxon>Embryophyta</taxon>
        <taxon>Tracheophyta</taxon>
        <taxon>Spermatophyta</taxon>
        <taxon>Magnoliopsida</taxon>
        <taxon>eudicotyledons</taxon>
        <taxon>Gunneridae</taxon>
        <taxon>Pentapetalae</taxon>
        <taxon>asterids</taxon>
        <taxon>campanulids</taxon>
        <taxon>Asterales</taxon>
        <taxon>Asteraceae</taxon>
        <taxon>Cichorioideae</taxon>
        <taxon>Cichorieae</taxon>
        <taxon>Lactucinae</taxon>
        <taxon>Lactuca</taxon>
    </lineage>
</organism>
<evidence type="ECO:0000259" key="1">
    <source>
        <dbReference type="Pfam" id="PF03078"/>
    </source>
</evidence>
<sequence length="279" mass="31874">MKSLPRKVASTKFVCKPTIISLKVLDEVTQSFRNIGWENLLNLMAHTYEHHTREFLANCGYDGKKRKAAFQFLGDLRYIDFATINDILGLPSTNTSTIFDVLPAEFNHETFWMEITGCIFSCVGRDKETSIIHPCIRIAHRILVCMVFARKEVGRVTKNKIFFLSCMTRGVNPPISDFASFFFHKSALMRAKASGDICIGGFVTLLARSLDNKNILDERPLTNMHHIRRRSRNSFTWYCPQGVGYLVLPDSRVSNFTPHDLTQWRLARTITQSVNEDAS</sequence>
<reference evidence="2" key="1">
    <citation type="submission" date="2023-04" db="EMBL/GenBank/DDBJ databases">
        <authorList>
            <person name="Vijverberg K."/>
            <person name="Xiong W."/>
            <person name="Schranz E."/>
        </authorList>
    </citation>
    <scope>NUCLEOTIDE SEQUENCE</scope>
</reference>
<gene>
    <name evidence="2" type="ORF">LSALG_LOCUS37653</name>
</gene>
<dbReference type="InterPro" id="IPR004312">
    <property type="entry name" value="ATHILA_Orf1_C"/>
</dbReference>